<evidence type="ECO:0000313" key="2">
    <source>
        <dbReference type="Proteomes" id="UP000076532"/>
    </source>
</evidence>
<name>A0A165YV77_9AGAM</name>
<sequence length="235" mass="27310">MQSSQTDSKKLLARDNLYYWERPMITFAVEDTLFKVPQKEFEEKSGLFSDLFSLPARLVSTTEGSSDDNPIHLESIDPNDFRRLLMVLYPENCMNVTPQGHEEWISVLKLSTMWDFVDVRTRALREVSATLESKTPLDRIALAKEYKVPRWLLDAYIALVEQSEPLEKKEIDALGLETVYRLLQIREDTWRNSKGTKGKVLREFHGLEDRIVDNFYEQLKDAGYSGSRDEVPQQI</sequence>
<dbReference type="InterPro" id="IPR011333">
    <property type="entry name" value="SKP1/BTB/POZ_sf"/>
</dbReference>
<evidence type="ECO:0000313" key="1">
    <source>
        <dbReference type="EMBL" id="KZP09949.1"/>
    </source>
</evidence>
<reference evidence="1 2" key="1">
    <citation type="journal article" date="2016" name="Mol. Biol. Evol.">
        <title>Comparative Genomics of Early-Diverging Mushroom-Forming Fungi Provides Insights into the Origins of Lignocellulose Decay Capabilities.</title>
        <authorList>
            <person name="Nagy L.G."/>
            <person name="Riley R."/>
            <person name="Tritt A."/>
            <person name="Adam C."/>
            <person name="Daum C."/>
            <person name="Floudas D."/>
            <person name="Sun H."/>
            <person name="Yadav J.S."/>
            <person name="Pangilinan J."/>
            <person name="Larsson K.H."/>
            <person name="Matsuura K."/>
            <person name="Barry K."/>
            <person name="Labutti K."/>
            <person name="Kuo R."/>
            <person name="Ohm R.A."/>
            <person name="Bhattacharya S.S."/>
            <person name="Shirouzu T."/>
            <person name="Yoshinaga Y."/>
            <person name="Martin F.M."/>
            <person name="Grigoriev I.V."/>
            <person name="Hibbett D.S."/>
        </authorList>
    </citation>
    <scope>NUCLEOTIDE SEQUENCE [LARGE SCALE GENOMIC DNA]</scope>
    <source>
        <strain evidence="1 2">CBS 109695</strain>
    </source>
</reference>
<dbReference type="AlphaFoldDB" id="A0A165YV77"/>
<dbReference type="Proteomes" id="UP000076532">
    <property type="component" value="Unassembled WGS sequence"/>
</dbReference>
<organism evidence="1 2">
    <name type="scientific">Athelia psychrophila</name>
    <dbReference type="NCBI Taxonomy" id="1759441"/>
    <lineage>
        <taxon>Eukaryota</taxon>
        <taxon>Fungi</taxon>
        <taxon>Dikarya</taxon>
        <taxon>Basidiomycota</taxon>
        <taxon>Agaricomycotina</taxon>
        <taxon>Agaricomycetes</taxon>
        <taxon>Agaricomycetidae</taxon>
        <taxon>Atheliales</taxon>
        <taxon>Atheliaceae</taxon>
        <taxon>Athelia</taxon>
    </lineage>
</organism>
<dbReference type="OrthoDB" id="2367075at2759"/>
<keyword evidence="2" id="KW-1185">Reference proteome</keyword>
<evidence type="ECO:0008006" key="3">
    <source>
        <dbReference type="Google" id="ProtNLM"/>
    </source>
</evidence>
<dbReference type="EMBL" id="KV417689">
    <property type="protein sequence ID" value="KZP09949.1"/>
    <property type="molecule type" value="Genomic_DNA"/>
</dbReference>
<dbReference type="Gene3D" id="3.30.710.10">
    <property type="entry name" value="Potassium Channel Kv1.1, Chain A"/>
    <property type="match status" value="1"/>
</dbReference>
<gene>
    <name evidence="1" type="ORF">FIBSPDRAFT_938248</name>
</gene>
<accession>A0A165YV77</accession>
<protein>
    <recommendedName>
        <fullName evidence="3">BTB domain-containing protein</fullName>
    </recommendedName>
</protein>
<proteinExistence type="predicted"/>